<dbReference type="Gene3D" id="3.30.40.10">
    <property type="entry name" value="Zinc/RING finger domain, C3HC4 (zinc finger)"/>
    <property type="match status" value="1"/>
</dbReference>
<keyword evidence="5 8" id="KW-0863">Zinc-finger</keyword>
<dbReference type="PANTHER" id="PTHR12673:SF241">
    <property type="entry name" value="DH DOMAIN-CONTAINING PROTEIN"/>
    <property type="match status" value="1"/>
</dbReference>
<dbReference type="InterPro" id="IPR035899">
    <property type="entry name" value="DBL_dom_sf"/>
</dbReference>
<dbReference type="InterPro" id="IPR051092">
    <property type="entry name" value="FYVE_RhoGEF_PH"/>
</dbReference>
<keyword evidence="7" id="KW-0206">Cytoskeleton</keyword>
<accession>A0AAD9PXY8</accession>
<reference evidence="13" key="2">
    <citation type="journal article" date="2023" name="Science">
        <title>Genomic signatures of disease resistance in endangered staghorn corals.</title>
        <authorList>
            <person name="Vollmer S.V."/>
            <person name="Selwyn J.D."/>
            <person name="Despard B.A."/>
            <person name="Roesel C.L."/>
        </authorList>
    </citation>
    <scope>NUCLEOTIDE SEQUENCE</scope>
    <source>
        <strain evidence="13">K2</strain>
    </source>
</reference>
<organism evidence="13 14">
    <name type="scientific">Acropora cervicornis</name>
    <name type="common">Staghorn coral</name>
    <dbReference type="NCBI Taxonomy" id="6130"/>
    <lineage>
        <taxon>Eukaryota</taxon>
        <taxon>Metazoa</taxon>
        <taxon>Cnidaria</taxon>
        <taxon>Anthozoa</taxon>
        <taxon>Hexacorallia</taxon>
        <taxon>Scleractinia</taxon>
        <taxon>Astrocoeniina</taxon>
        <taxon>Acroporidae</taxon>
        <taxon>Acropora</taxon>
    </lineage>
</organism>
<evidence type="ECO:0000256" key="6">
    <source>
        <dbReference type="ARBA" id="ARBA00022833"/>
    </source>
</evidence>
<name>A0AAD9PXY8_ACRCE</name>
<comment type="subcellular location">
    <subcellularLocation>
        <location evidence="1">Cytoplasm</location>
        <location evidence="1">Cytoskeleton</location>
    </subcellularLocation>
</comment>
<dbReference type="CDD" id="cd00160">
    <property type="entry name" value="RhoGEF"/>
    <property type="match status" value="1"/>
</dbReference>
<dbReference type="SUPFAM" id="SSF50729">
    <property type="entry name" value="PH domain-like"/>
    <property type="match status" value="2"/>
</dbReference>
<gene>
    <name evidence="13" type="ORF">P5673_028283</name>
</gene>
<evidence type="ECO:0000256" key="2">
    <source>
        <dbReference type="ARBA" id="ARBA00022490"/>
    </source>
</evidence>
<feature type="domain" description="PH" evidence="10">
    <location>
        <begin position="816"/>
        <end position="917"/>
    </location>
</feature>
<dbReference type="EMBL" id="JARQWQ010000104">
    <property type="protein sequence ID" value="KAK2550911.1"/>
    <property type="molecule type" value="Genomic_DNA"/>
</dbReference>
<dbReference type="Gene3D" id="2.30.29.30">
    <property type="entry name" value="Pleckstrin-homology domain (PH domain)/Phosphotyrosine-binding domain (PTB)"/>
    <property type="match status" value="2"/>
</dbReference>
<dbReference type="Proteomes" id="UP001249851">
    <property type="component" value="Unassembled WGS sequence"/>
</dbReference>
<dbReference type="SUPFAM" id="SSF48065">
    <property type="entry name" value="DBL homology domain (DH-domain)"/>
    <property type="match status" value="1"/>
</dbReference>
<evidence type="ECO:0000259" key="11">
    <source>
        <dbReference type="PROSITE" id="PS50010"/>
    </source>
</evidence>
<evidence type="ECO:0000256" key="5">
    <source>
        <dbReference type="ARBA" id="ARBA00022771"/>
    </source>
</evidence>
<keyword evidence="14" id="KW-1185">Reference proteome</keyword>
<reference evidence="13" key="1">
    <citation type="journal article" date="2023" name="G3 (Bethesda)">
        <title>Whole genome assembly and annotation of the endangered Caribbean coral Acropora cervicornis.</title>
        <authorList>
            <person name="Selwyn J.D."/>
            <person name="Vollmer S.V."/>
        </authorList>
    </citation>
    <scope>NUCLEOTIDE SEQUENCE</scope>
    <source>
        <strain evidence="13">K2</strain>
    </source>
</reference>
<dbReference type="GO" id="GO:0046847">
    <property type="term" value="P:filopodium assembly"/>
    <property type="evidence" value="ECO:0007669"/>
    <property type="project" value="TreeGrafter"/>
</dbReference>
<evidence type="ECO:0000256" key="1">
    <source>
        <dbReference type="ARBA" id="ARBA00004245"/>
    </source>
</evidence>
<keyword evidence="3" id="KW-0344">Guanine-nucleotide releasing factor</keyword>
<dbReference type="SMART" id="SM00325">
    <property type="entry name" value="RhoGEF"/>
    <property type="match status" value="1"/>
</dbReference>
<feature type="compositionally biased region" description="Basic and acidic residues" evidence="9">
    <location>
        <begin position="266"/>
        <end position="278"/>
    </location>
</feature>
<keyword evidence="6" id="KW-0862">Zinc</keyword>
<evidence type="ECO:0000256" key="7">
    <source>
        <dbReference type="ARBA" id="ARBA00023212"/>
    </source>
</evidence>
<comment type="caution">
    <text evidence="13">The sequence shown here is derived from an EMBL/GenBank/DDBJ whole genome shotgun (WGS) entry which is preliminary data.</text>
</comment>
<evidence type="ECO:0000313" key="13">
    <source>
        <dbReference type="EMBL" id="KAK2550911.1"/>
    </source>
</evidence>
<feature type="compositionally biased region" description="Polar residues" evidence="9">
    <location>
        <begin position="298"/>
        <end position="323"/>
    </location>
</feature>
<evidence type="ECO:0000313" key="14">
    <source>
        <dbReference type="Proteomes" id="UP001249851"/>
    </source>
</evidence>
<dbReference type="PROSITE" id="PS50003">
    <property type="entry name" value="PH_DOMAIN"/>
    <property type="match status" value="2"/>
</dbReference>
<dbReference type="SMART" id="SM00064">
    <property type="entry name" value="FYVE"/>
    <property type="match status" value="1"/>
</dbReference>
<dbReference type="SMART" id="SM00233">
    <property type="entry name" value="PH"/>
    <property type="match status" value="2"/>
</dbReference>
<evidence type="ECO:0000256" key="9">
    <source>
        <dbReference type="SAM" id="MobiDB-lite"/>
    </source>
</evidence>
<feature type="domain" description="DH" evidence="11">
    <location>
        <begin position="382"/>
        <end position="570"/>
    </location>
</feature>
<dbReference type="AlphaFoldDB" id="A0AAD9PXY8"/>
<dbReference type="Gene3D" id="1.20.900.10">
    <property type="entry name" value="Dbl homology (DH) domain"/>
    <property type="match status" value="1"/>
</dbReference>
<dbReference type="InterPro" id="IPR011993">
    <property type="entry name" value="PH-like_dom_sf"/>
</dbReference>
<dbReference type="InterPro" id="IPR000219">
    <property type="entry name" value="DH_dom"/>
</dbReference>
<dbReference type="InterPro" id="IPR000306">
    <property type="entry name" value="Znf_FYVE"/>
</dbReference>
<dbReference type="PROSITE" id="PS50010">
    <property type="entry name" value="DH_2"/>
    <property type="match status" value="1"/>
</dbReference>
<evidence type="ECO:0000256" key="4">
    <source>
        <dbReference type="ARBA" id="ARBA00022723"/>
    </source>
</evidence>
<evidence type="ECO:0000256" key="8">
    <source>
        <dbReference type="PROSITE-ProRule" id="PRU00091"/>
    </source>
</evidence>
<dbReference type="Pfam" id="PF01363">
    <property type="entry name" value="FYVE"/>
    <property type="match status" value="1"/>
</dbReference>
<dbReference type="GO" id="GO:0005737">
    <property type="term" value="C:cytoplasm"/>
    <property type="evidence" value="ECO:0007669"/>
    <property type="project" value="TreeGrafter"/>
</dbReference>
<protein>
    <submittedName>
        <fullName evidence="13">FYVE</fullName>
    </submittedName>
</protein>
<feature type="region of interest" description="Disordered" evidence="9">
    <location>
        <begin position="929"/>
        <end position="954"/>
    </location>
</feature>
<dbReference type="InterPro" id="IPR017455">
    <property type="entry name" value="Znf_FYVE-rel"/>
</dbReference>
<proteinExistence type="predicted"/>
<feature type="region of interest" description="Disordered" evidence="9">
    <location>
        <begin position="227"/>
        <end position="278"/>
    </location>
</feature>
<evidence type="ECO:0000259" key="12">
    <source>
        <dbReference type="PROSITE" id="PS50178"/>
    </source>
</evidence>
<sequence>MSVNFSGKRSPCDIAKIRAQQLRKVRQEVNPLRARSQYGEPVIFQKLKEKSNISRGSRVMSDPEIPSALVILNAKGLFEGKKGAESKTGTRYAPVGKMSEEGCKPMFCDPSNNNNGRVSDLKKRFESLKRDTVVSSAGGEFLNPLHKGNQAAVSSARTTKAVRIDAQTKLGKALNENERALEKKRNSKVADSENLLQNEYLDTTKISKTLPGKLDNVVEIPNISTKQSNSALKMEDAKLKETSNESELMTPPPPNRPPPRHPVHSPKKEPLKYCRDKPGDENAVLVSKEDVEENVLQQESILEGEQNTGSKTFFNSTLDGNDTSSGFDIDDEDSDDWGSNFDEDGDEKEENETCSKHDSHSSHGSSCEADAIIEFPDAVSKKLYNIVSEILSTERAYVRRLYLLDQVFYHRLNTECCAQGSVPGEALNDIFSNIQAIHQLHRDFLLPKLEARIKDWANNNQIGDILKGLAPFLKMYTLYVGNFDKATETLSTWMKKSPAMTAVIEEIQKSKECENLTLQHHMLEPVQRVPRYQLLLKDYLSKLPEDSEDLKNTSDALGIISESARHANDSMKKTERFKTLLDIQDRIGDDFPLITASREFVMEGEFKKVAARRCETHQERTLMLFNDVLLCCAKFPGSNKYKVKVEMDLYGMEIRTEDEDLEIENAFRITSKQRVMDFTAPSAEARETFVSKLKDAVDECTNKRDTYKKSSNVVVLKEGELGKKAPAWVRDEAVSMCMLCDVMFTKLRRRHHCRACGRVVCGNCSGYKAALEFKNGKMEKVCEVCHRILVKGSSEEKAKEAVVKGKSILKIDSDKKIWYSGYLNFKMRGDKSWQKRWFVLSSDFVLFRYKAKKDIKAELTLPLPGHNVDKPSLADEVDRKNVFKVHHKNVRVYLFQAQNEDSVDRSRCSNALRNCETKLKFGDTVDGDFNESNQGGTSRYRRGVRRRENSTSEDSMIVDGEETQANLKVPLKGNFCILFYSPNL</sequence>
<dbReference type="Pfam" id="PF00169">
    <property type="entry name" value="PH"/>
    <property type="match status" value="1"/>
</dbReference>
<feature type="compositionally biased region" description="Basic and acidic residues" evidence="9">
    <location>
        <begin position="351"/>
        <end position="361"/>
    </location>
</feature>
<dbReference type="GO" id="GO:0005856">
    <property type="term" value="C:cytoskeleton"/>
    <property type="evidence" value="ECO:0007669"/>
    <property type="project" value="UniProtKB-SubCell"/>
</dbReference>
<dbReference type="InterPro" id="IPR001849">
    <property type="entry name" value="PH_domain"/>
</dbReference>
<dbReference type="InterPro" id="IPR055251">
    <property type="entry name" value="SOS1_NGEF_PH"/>
</dbReference>
<dbReference type="PROSITE" id="PS50178">
    <property type="entry name" value="ZF_FYVE"/>
    <property type="match status" value="1"/>
</dbReference>
<dbReference type="PANTHER" id="PTHR12673">
    <property type="entry name" value="FACIOGENITAL DYSPLASIA PROTEIN"/>
    <property type="match status" value="1"/>
</dbReference>
<feature type="compositionally biased region" description="Basic and acidic residues" evidence="9">
    <location>
        <begin position="233"/>
        <end position="243"/>
    </location>
</feature>
<evidence type="ECO:0000259" key="10">
    <source>
        <dbReference type="PROSITE" id="PS50003"/>
    </source>
</evidence>
<feature type="compositionally biased region" description="Acidic residues" evidence="9">
    <location>
        <begin position="328"/>
        <end position="350"/>
    </location>
</feature>
<keyword evidence="4" id="KW-0479">Metal-binding</keyword>
<feature type="domain" description="PH" evidence="10">
    <location>
        <begin position="599"/>
        <end position="698"/>
    </location>
</feature>
<feature type="domain" description="FYVE-type" evidence="12">
    <location>
        <begin position="731"/>
        <end position="790"/>
    </location>
</feature>
<dbReference type="GO" id="GO:0008270">
    <property type="term" value="F:zinc ion binding"/>
    <property type="evidence" value="ECO:0007669"/>
    <property type="project" value="UniProtKB-KW"/>
</dbReference>
<dbReference type="Pfam" id="PF00621">
    <property type="entry name" value="RhoGEF"/>
    <property type="match status" value="1"/>
</dbReference>
<dbReference type="InterPro" id="IPR013083">
    <property type="entry name" value="Znf_RING/FYVE/PHD"/>
</dbReference>
<dbReference type="GO" id="GO:0005085">
    <property type="term" value="F:guanyl-nucleotide exchange factor activity"/>
    <property type="evidence" value="ECO:0007669"/>
    <property type="project" value="UniProtKB-KW"/>
</dbReference>
<feature type="region of interest" description="Disordered" evidence="9">
    <location>
        <begin position="298"/>
        <end position="365"/>
    </location>
</feature>
<dbReference type="Pfam" id="PF22697">
    <property type="entry name" value="SOS1_NGEF_PH"/>
    <property type="match status" value="1"/>
</dbReference>
<keyword evidence="2" id="KW-0963">Cytoplasm</keyword>
<evidence type="ECO:0000256" key="3">
    <source>
        <dbReference type="ARBA" id="ARBA00022658"/>
    </source>
</evidence>
<dbReference type="GO" id="GO:0007010">
    <property type="term" value="P:cytoskeleton organization"/>
    <property type="evidence" value="ECO:0007669"/>
    <property type="project" value="TreeGrafter"/>
</dbReference>